<dbReference type="KEGG" id="dord:105999329"/>
<dbReference type="SUPFAM" id="SSF56112">
    <property type="entry name" value="Protein kinase-like (PK-like)"/>
    <property type="match status" value="1"/>
</dbReference>
<dbReference type="InterPro" id="IPR008266">
    <property type="entry name" value="Tyr_kinase_AS"/>
</dbReference>
<dbReference type="Gene3D" id="3.30.200.20">
    <property type="entry name" value="Phosphorylase Kinase, domain 1"/>
    <property type="match status" value="1"/>
</dbReference>
<dbReference type="SUPFAM" id="SSF48726">
    <property type="entry name" value="Immunoglobulin"/>
    <property type="match status" value="6"/>
</dbReference>
<keyword evidence="18" id="KW-1015">Disulfide bond</keyword>
<dbReference type="InterPro" id="IPR009135">
    <property type="entry name" value="VEGFR1_rcpt"/>
</dbReference>
<dbReference type="Pfam" id="PF07714">
    <property type="entry name" value="PK_Tyr_Ser-Thr"/>
    <property type="match status" value="1"/>
</dbReference>
<evidence type="ECO:0000256" key="8">
    <source>
        <dbReference type="ARBA" id="ARBA00022692"/>
    </source>
</evidence>
<keyword evidence="15" id="KW-1133">Transmembrane helix</keyword>
<dbReference type="InterPro" id="IPR001245">
    <property type="entry name" value="Ser-Thr/Tyr_kinase_cat_dom"/>
</dbReference>
<feature type="domain" description="Ig-like" evidence="30">
    <location>
        <begin position="238"/>
        <end position="342"/>
    </location>
</feature>
<comment type="subcellular location">
    <subcellularLocation>
        <location evidence="1">Cell membrane</location>
        <topology evidence="1">Single-pass type I membrane protein</topology>
    </subcellularLocation>
    <subcellularLocation>
        <location evidence="27">Membrane</location>
        <topology evidence="27">Single-pass type I membrane protein</topology>
    </subcellularLocation>
</comment>
<evidence type="ECO:0000256" key="28">
    <source>
        <dbReference type="SAM" id="MobiDB-lite"/>
    </source>
</evidence>
<dbReference type="InterPro" id="IPR013783">
    <property type="entry name" value="Ig-like_fold"/>
</dbReference>
<dbReference type="PRINTS" id="PR01833">
    <property type="entry name" value="VEGFRECEPTR1"/>
</dbReference>
<feature type="domain" description="Ig-like" evidence="30">
    <location>
        <begin position="673"/>
        <end position="757"/>
    </location>
</feature>
<dbReference type="InterPro" id="IPR050122">
    <property type="entry name" value="RTK"/>
</dbReference>
<keyword evidence="5" id="KW-0597">Phosphoprotein</keyword>
<evidence type="ECO:0000256" key="7">
    <source>
        <dbReference type="ARBA" id="ARBA00022679"/>
    </source>
</evidence>
<dbReference type="GO" id="GO:0046872">
    <property type="term" value="F:metal ion binding"/>
    <property type="evidence" value="ECO:0007669"/>
    <property type="project" value="UniProtKB-KW"/>
</dbReference>
<dbReference type="PROSITE" id="PS00240">
    <property type="entry name" value="RECEPTOR_TYR_KIN_III"/>
    <property type="match status" value="1"/>
</dbReference>
<dbReference type="GO" id="GO:0048513">
    <property type="term" value="P:animal organ development"/>
    <property type="evidence" value="ECO:0007669"/>
    <property type="project" value="UniProtKB-ARBA"/>
</dbReference>
<dbReference type="InterPro" id="IPR036179">
    <property type="entry name" value="Ig-like_dom_sf"/>
</dbReference>
<dbReference type="PROSITE" id="PS00107">
    <property type="entry name" value="PROTEIN_KINASE_ATP"/>
    <property type="match status" value="1"/>
</dbReference>
<dbReference type="InterPro" id="IPR055238">
    <property type="entry name" value="VEGFR1-3_N_Ig-like"/>
</dbReference>
<proteinExistence type="inferred from homology"/>
<evidence type="ECO:0000256" key="23">
    <source>
        <dbReference type="PIRSR" id="PIRSR000615-1"/>
    </source>
</evidence>
<dbReference type="FunFam" id="3.30.200.20:FF:000041">
    <property type="entry name" value="Vascular endothelial growth factor receptor 2"/>
    <property type="match status" value="1"/>
</dbReference>
<evidence type="ECO:0000256" key="3">
    <source>
        <dbReference type="ARBA" id="ARBA00022473"/>
    </source>
</evidence>
<keyword evidence="10" id="KW-0677">Repeat</keyword>
<dbReference type="InterPro" id="IPR003598">
    <property type="entry name" value="Ig_sub2"/>
</dbReference>
<dbReference type="InterPro" id="IPR003599">
    <property type="entry name" value="Ig_sub"/>
</dbReference>
<keyword evidence="13" id="KW-0221">Differentiation</keyword>
<dbReference type="SMART" id="SM00219">
    <property type="entry name" value="TyrKc"/>
    <property type="match status" value="1"/>
</dbReference>
<dbReference type="Pfam" id="PF21339">
    <property type="entry name" value="VEGFR-1-like_Ig-like"/>
    <property type="match status" value="1"/>
</dbReference>
<keyword evidence="8 27" id="KW-0812">Transmembrane</keyword>
<evidence type="ECO:0000259" key="30">
    <source>
        <dbReference type="PROSITE" id="PS50835"/>
    </source>
</evidence>
<dbReference type="GO" id="GO:0045766">
    <property type="term" value="P:positive regulation of angiogenesis"/>
    <property type="evidence" value="ECO:0007669"/>
    <property type="project" value="TreeGrafter"/>
</dbReference>
<dbReference type="InterPro" id="IPR041348">
    <property type="entry name" value="VEGFR-2_TMD"/>
</dbReference>
<keyword evidence="16" id="KW-0472">Membrane</keyword>
<evidence type="ECO:0000256" key="19">
    <source>
        <dbReference type="ARBA" id="ARBA00023170"/>
    </source>
</evidence>
<evidence type="ECO:0000256" key="27">
    <source>
        <dbReference type="RuleBase" id="RU000311"/>
    </source>
</evidence>
<dbReference type="GO" id="GO:0043235">
    <property type="term" value="C:receptor complex"/>
    <property type="evidence" value="ECO:0007669"/>
    <property type="project" value="TreeGrafter"/>
</dbReference>
<protein>
    <recommendedName>
        <fullName evidence="2">receptor protein-tyrosine kinase</fullName>
        <ecNumber evidence="2">2.7.10.1</ecNumber>
    </recommendedName>
</protein>
<dbReference type="GO" id="GO:0001525">
    <property type="term" value="P:angiogenesis"/>
    <property type="evidence" value="ECO:0007669"/>
    <property type="project" value="UniProtKB-KW"/>
</dbReference>
<dbReference type="InterPro" id="IPR017441">
    <property type="entry name" value="Protein_kinase_ATP_BS"/>
</dbReference>
<dbReference type="FunFam" id="2.60.40.10:FF:000143">
    <property type="entry name" value="Vascular endothelial growth factor receptor 3"/>
    <property type="match status" value="1"/>
</dbReference>
<dbReference type="Gene3D" id="2.60.40.10">
    <property type="entry name" value="Immunoglobulins"/>
    <property type="match status" value="7"/>
</dbReference>
<keyword evidence="6" id="KW-0037">Angiogenesis</keyword>
<dbReference type="PROSITE" id="PS00109">
    <property type="entry name" value="PROTEIN_KINASE_TYR"/>
    <property type="match status" value="1"/>
</dbReference>
<dbReference type="GO" id="GO:0048010">
    <property type="term" value="P:vascular endothelial growth factor receptor signaling pathway"/>
    <property type="evidence" value="ECO:0007669"/>
    <property type="project" value="InterPro"/>
</dbReference>
<keyword evidence="25" id="KW-0479">Metal-binding</keyword>
<dbReference type="Pfam" id="PF00047">
    <property type="entry name" value="ig"/>
    <property type="match status" value="1"/>
</dbReference>
<dbReference type="PANTHER" id="PTHR24416">
    <property type="entry name" value="TYROSINE-PROTEIN KINASE RECEPTOR"/>
    <property type="match status" value="1"/>
</dbReference>
<organism evidence="31 32">
    <name type="scientific">Dipodomys ordii</name>
    <name type="common">Ord's kangaroo rat</name>
    <dbReference type="NCBI Taxonomy" id="10020"/>
    <lineage>
        <taxon>Eukaryota</taxon>
        <taxon>Metazoa</taxon>
        <taxon>Chordata</taxon>
        <taxon>Craniata</taxon>
        <taxon>Vertebrata</taxon>
        <taxon>Euteleostomi</taxon>
        <taxon>Mammalia</taxon>
        <taxon>Eutheria</taxon>
        <taxon>Euarchontoglires</taxon>
        <taxon>Glires</taxon>
        <taxon>Rodentia</taxon>
        <taxon>Castorimorpha</taxon>
        <taxon>Heteromyidae</taxon>
        <taxon>Dipodomyinae</taxon>
        <taxon>Dipodomys</taxon>
    </lineage>
</organism>
<dbReference type="Pfam" id="PF17988">
    <property type="entry name" value="VEGFR-2_TMD"/>
    <property type="match status" value="1"/>
</dbReference>
<dbReference type="PRINTS" id="PR01832">
    <property type="entry name" value="VEGFRECEPTOR"/>
</dbReference>
<keyword evidence="17" id="KW-0829">Tyrosine-protein kinase</keyword>
<evidence type="ECO:0000256" key="11">
    <source>
        <dbReference type="ARBA" id="ARBA00022741"/>
    </source>
</evidence>
<feature type="domain" description="Ig-like" evidence="30">
    <location>
        <begin position="446"/>
        <end position="570"/>
    </location>
</feature>
<dbReference type="InterPro" id="IPR013098">
    <property type="entry name" value="Ig_I-set"/>
</dbReference>
<keyword evidence="3" id="KW-0217">Developmental protein</keyword>
<evidence type="ECO:0000256" key="12">
    <source>
        <dbReference type="ARBA" id="ARBA00022777"/>
    </source>
</evidence>
<evidence type="ECO:0000256" key="14">
    <source>
        <dbReference type="ARBA" id="ARBA00022840"/>
    </source>
</evidence>
<feature type="binding site" evidence="24">
    <location>
        <begin position="845"/>
        <end position="852"/>
    </location>
    <ligand>
        <name>ATP</name>
        <dbReference type="ChEBI" id="CHEBI:30616"/>
    </ligand>
</feature>
<evidence type="ECO:0000256" key="2">
    <source>
        <dbReference type="ARBA" id="ARBA00011902"/>
    </source>
</evidence>
<feature type="binding site" evidence="24">
    <location>
        <position position="1054"/>
    </location>
    <ligand>
        <name>ATP</name>
        <dbReference type="ChEBI" id="CHEBI:30616"/>
    </ligand>
</feature>
<dbReference type="Pfam" id="PF22971">
    <property type="entry name" value="Ig_VEGFR-1-like_5th"/>
    <property type="match status" value="1"/>
</dbReference>
<dbReference type="PROSITE" id="PS50011">
    <property type="entry name" value="PROTEIN_KINASE_DOM"/>
    <property type="match status" value="1"/>
</dbReference>
<evidence type="ECO:0000256" key="1">
    <source>
        <dbReference type="ARBA" id="ARBA00004251"/>
    </source>
</evidence>
<feature type="region of interest" description="Disordered" evidence="28">
    <location>
        <begin position="973"/>
        <end position="998"/>
    </location>
</feature>
<dbReference type="InterPro" id="IPR000719">
    <property type="entry name" value="Prot_kinase_dom"/>
</dbReference>
<keyword evidence="31" id="KW-1185">Reference proteome</keyword>
<keyword evidence="19 27" id="KW-0675">Receptor</keyword>
<evidence type="ECO:0000259" key="29">
    <source>
        <dbReference type="PROSITE" id="PS50011"/>
    </source>
</evidence>
<evidence type="ECO:0000256" key="25">
    <source>
        <dbReference type="PIRSR" id="PIRSR000615-3"/>
    </source>
</evidence>
<dbReference type="GO" id="GO:0019838">
    <property type="term" value="F:growth factor binding"/>
    <property type="evidence" value="ECO:0007669"/>
    <property type="project" value="TreeGrafter"/>
</dbReference>
<evidence type="ECO:0000256" key="16">
    <source>
        <dbReference type="ARBA" id="ARBA00023136"/>
    </source>
</evidence>
<evidence type="ECO:0000256" key="15">
    <source>
        <dbReference type="ARBA" id="ARBA00022989"/>
    </source>
</evidence>
<dbReference type="PROSITE" id="PS50835">
    <property type="entry name" value="IG_LIKE"/>
    <property type="match status" value="5"/>
</dbReference>
<dbReference type="InterPro" id="IPR011009">
    <property type="entry name" value="Kinase-like_dom_sf"/>
</dbReference>
<evidence type="ECO:0000256" key="9">
    <source>
        <dbReference type="ARBA" id="ARBA00022729"/>
    </source>
</evidence>
<feature type="binding site" evidence="25">
    <location>
        <position position="1068"/>
    </location>
    <ligand>
        <name>Mg(2+)</name>
        <dbReference type="ChEBI" id="CHEBI:18420"/>
    </ligand>
</feature>
<feature type="domain" description="Ig-like" evidence="30">
    <location>
        <begin position="349"/>
        <end position="439"/>
    </location>
</feature>
<dbReference type="InterPro" id="IPR055229">
    <property type="entry name" value="VEGFR1-3_5th"/>
</dbReference>
<dbReference type="Pfam" id="PF13927">
    <property type="entry name" value="Ig_3"/>
    <property type="match status" value="1"/>
</dbReference>
<gene>
    <name evidence="32" type="primary">LOC105999329</name>
</gene>
<dbReference type="SMART" id="SM00409">
    <property type="entry name" value="IG"/>
    <property type="match status" value="6"/>
</dbReference>
<dbReference type="PANTHER" id="PTHR24416:SF552">
    <property type="entry name" value="RECEPTOR PROTEIN-TYROSINE KINASE"/>
    <property type="match status" value="1"/>
</dbReference>
<evidence type="ECO:0000256" key="18">
    <source>
        <dbReference type="ARBA" id="ARBA00023157"/>
    </source>
</evidence>
<dbReference type="InterPro" id="IPR001824">
    <property type="entry name" value="Tyr_kinase_rcpt_3_CS"/>
</dbReference>
<dbReference type="Proteomes" id="UP000081671">
    <property type="component" value="Unplaced"/>
</dbReference>
<keyword evidence="7" id="KW-0808">Transferase</keyword>
<evidence type="ECO:0000256" key="6">
    <source>
        <dbReference type="ARBA" id="ARBA00022657"/>
    </source>
</evidence>
<dbReference type="EC" id="2.7.10.1" evidence="2"/>
<feature type="binding site" evidence="24 26">
    <location>
        <position position="872"/>
    </location>
    <ligand>
        <name>ATP</name>
        <dbReference type="ChEBI" id="CHEBI:30616"/>
    </ligand>
</feature>
<feature type="domain" description="Protein kinase" evidence="29">
    <location>
        <begin position="838"/>
        <end position="1186"/>
    </location>
</feature>
<evidence type="ECO:0000313" key="31">
    <source>
        <dbReference type="Proteomes" id="UP000081671"/>
    </source>
</evidence>
<evidence type="ECO:0000313" key="32">
    <source>
        <dbReference type="RefSeq" id="XP_012889762.1"/>
    </source>
</evidence>
<evidence type="ECO:0000256" key="22">
    <source>
        <dbReference type="ARBA" id="ARBA00051243"/>
    </source>
</evidence>
<dbReference type="GO" id="GO:0043408">
    <property type="term" value="P:regulation of MAPK cascade"/>
    <property type="evidence" value="ECO:0007669"/>
    <property type="project" value="TreeGrafter"/>
</dbReference>
<dbReference type="GO" id="GO:0005886">
    <property type="term" value="C:plasma membrane"/>
    <property type="evidence" value="ECO:0007669"/>
    <property type="project" value="UniProtKB-SubCell"/>
</dbReference>
<dbReference type="InParanoid" id="A0A1S3GP52"/>
<keyword evidence="12" id="KW-0418">Kinase</keyword>
<evidence type="ECO:0000256" key="4">
    <source>
        <dbReference type="ARBA" id="ARBA00022475"/>
    </source>
</evidence>
<dbReference type="InterPro" id="IPR013151">
    <property type="entry name" value="Immunoglobulin_dom"/>
</dbReference>
<keyword evidence="20" id="KW-0325">Glycoprotein</keyword>
<keyword evidence="14 24" id="KW-0067">ATP-binding</keyword>
<keyword evidence="21 27" id="KW-0393">Immunoglobulin domain</keyword>
<evidence type="ECO:0000256" key="5">
    <source>
        <dbReference type="ARBA" id="ARBA00022553"/>
    </source>
</evidence>
<keyword evidence="11 24" id="KW-0547">Nucleotide-binding</keyword>
<dbReference type="Pfam" id="PF07679">
    <property type="entry name" value="I-set"/>
    <property type="match status" value="2"/>
</dbReference>
<dbReference type="OrthoDB" id="5979328at2759"/>
<evidence type="ECO:0000256" key="17">
    <source>
        <dbReference type="ARBA" id="ARBA00023137"/>
    </source>
</evidence>
<dbReference type="RefSeq" id="XP_012889762.1">
    <property type="nucleotide sequence ID" value="XM_013034308.1"/>
</dbReference>
<dbReference type="GO" id="GO:0005021">
    <property type="term" value="F:vascular endothelial growth factor receptor activity"/>
    <property type="evidence" value="ECO:0007669"/>
    <property type="project" value="InterPro"/>
</dbReference>
<evidence type="ECO:0000256" key="24">
    <source>
        <dbReference type="PIRSR" id="PIRSR000615-2"/>
    </source>
</evidence>
<dbReference type="GO" id="GO:0030335">
    <property type="term" value="P:positive regulation of cell migration"/>
    <property type="evidence" value="ECO:0007669"/>
    <property type="project" value="TreeGrafter"/>
</dbReference>
<reference evidence="32" key="1">
    <citation type="submission" date="2025-08" db="UniProtKB">
        <authorList>
            <consortium name="RefSeq"/>
        </authorList>
    </citation>
    <scope>IDENTIFICATION</scope>
    <source>
        <tissue evidence="32">Kidney</tissue>
    </source>
</reference>
<dbReference type="GO" id="GO:0016477">
    <property type="term" value="P:cell migration"/>
    <property type="evidence" value="ECO:0007669"/>
    <property type="project" value="TreeGrafter"/>
</dbReference>
<dbReference type="GO" id="GO:0045446">
    <property type="term" value="P:endothelial cell differentiation"/>
    <property type="evidence" value="ECO:0007669"/>
    <property type="project" value="TreeGrafter"/>
</dbReference>
<evidence type="ECO:0000256" key="13">
    <source>
        <dbReference type="ARBA" id="ARBA00022782"/>
    </source>
</evidence>
<keyword evidence="25" id="KW-0460">Magnesium</keyword>
<dbReference type="Gene3D" id="1.10.510.10">
    <property type="entry name" value="Transferase(Phosphotransferase) domain 1"/>
    <property type="match status" value="1"/>
</dbReference>
<dbReference type="FunFam" id="1.10.510.10:FF:000077">
    <property type="entry name" value="Vascular endothelial growth factor receptor 2"/>
    <property type="match status" value="1"/>
</dbReference>
<keyword evidence="9" id="KW-0732">Signal</keyword>
<dbReference type="Pfam" id="PF22854">
    <property type="entry name" value="VEGFR1-3_N_Ig-like"/>
    <property type="match status" value="1"/>
</dbReference>
<accession>A0A1S3GP52</accession>
<dbReference type="SMART" id="SM00408">
    <property type="entry name" value="IGc2"/>
    <property type="match status" value="6"/>
</dbReference>
<dbReference type="InterPro" id="IPR020635">
    <property type="entry name" value="Tyr_kinase_cat_dom"/>
</dbReference>
<feature type="domain" description="Ig-like" evidence="30">
    <location>
        <begin position="573"/>
        <end position="649"/>
    </location>
</feature>
<dbReference type="PIRSF" id="PIRSF000615">
    <property type="entry name" value="TyrPK_CSF1-R"/>
    <property type="match status" value="1"/>
</dbReference>
<comment type="similarity">
    <text evidence="27">Belongs to the protein kinase superfamily. Tyr protein kinase family. CSF-1/PDGF receptor subfamily.</text>
</comment>
<feature type="active site" description="Proton acceptor" evidence="23">
    <location>
        <position position="1050"/>
    </location>
</feature>
<evidence type="ECO:0000256" key="26">
    <source>
        <dbReference type="PROSITE-ProRule" id="PRU10141"/>
    </source>
</evidence>
<comment type="catalytic activity">
    <reaction evidence="22">
        <text>L-tyrosyl-[protein] + ATP = O-phospho-L-tyrosyl-[protein] + ADP + H(+)</text>
        <dbReference type="Rhea" id="RHEA:10596"/>
        <dbReference type="Rhea" id="RHEA-COMP:10136"/>
        <dbReference type="Rhea" id="RHEA-COMP:20101"/>
        <dbReference type="ChEBI" id="CHEBI:15378"/>
        <dbReference type="ChEBI" id="CHEBI:30616"/>
        <dbReference type="ChEBI" id="CHEBI:46858"/>
        <dbReference type="ChEBI" id="CHEBI:61978"/>
        <dbReference type="ChEBI" id="CHEBI:456216"/>
        <dbReference type="EC" id="2.7.10.1"/>
    </reaction>
</comment>
<feature type="binding site" evidence="25">
    <location>
        <position position="1055"/>
    </location>
    <ligand>
        <name>Mg(2+)</name>
        <dbReference type="ChEBI" id="CHEBI:18420"/>
    </ligand>
</feature>
<evidence type="ECO:0000256" key="21">
    <source>
        <dbReference type="ARBA" id="ARBA00023319"/>
    </source>
</evidence>
<dbReference type="InterPro" id="IPR007110">
    <property type="entry name" value="Ig-like_dom"/>
</dbReference>
<keyword evidence="4" id="KW-1003">Cell membrane</keyword>
<evidence type="ECO:0000256" key="20">
    <source>
        <dbReference type="ARBA" id="ARBA00023180"/>
    </source>
</evidence>
<name>A0A1S3GP52_DIPOR</name>
<dbReference type="GeneID" id="105999329"/>
<evidence type="ECO:0000256" key="10">
    <source>
        <dbReference type="ARBA" id="ARBA00022737"/>
    </source>
</evidence>
<dbReference type="GO" id="GO:0005524">
    <property type="term" value="F:ATP binding"/>
    <property type="evidence" value="ECO:0007669"/>
    <property type="project" value="UniProtKB-UniRule"/>
</dbReference>
<sequence>MNDGALALCCPQRPRMLALWRGVPSVLAFCLLFALLETPGLAKKATLMEPKLSILGDQVVIQAGGTFDITCRGLAAMTWRWSTGPATDRARILEHPCSDNPLFTCNQLTIFRTEAGDTGYFTCSYKDVADTKDPNGKASVYVYVKDDSQTFVETYDDIPKVITVLTETQEVLVPCRVTSPDIDVKLHLFHPATFTYAGQNWDPRKGFTVTRPSYHFYSSIIQCIAEVNGKIHKSLYLPQRLEIKRENISIKYNHQRLLIGDTLFLQCVAETTYNGRIKLDWVFNRKDSKKTPRCCEVKRNLYQGSTVYKSYSNLTIWNVTMEDRGLYICREDNNTALQANITITIYKKPFLNVSYKRSRIYEVTAGQRMLKIGVRVDAFPQPNVTWFKDGKPLPENHTFQYDPLQYRFTILEVNVGHAGNYTFALSNTKHGLYKNLTIQLIVNEKPKIYEKETDLKNIQPVFLGSEKILHCTASGLPTPSFLWAWEPCSQVDELCMQRGKRMQLSNKTQKSDLTTGNRILSIEEMVLKHGEKTKIRSTLTILGSSISGVYYCIAINKVGIDERSMQFFVSDVADVVEAEPLVSTIEGYDARLKCKAAKYMYNQLAWFSPSGEKIPVTDTESFRTNYSILSTLVIKNVTQQDKGQYKCKAWTQMNITKMMQRNTQLVIRERIAPFIIENLTNIEVNTSGKILLNCKVDGVPCPQIHWFKNGVPVLPAVGIFFKNNTLIIERAKKDDGGLYLCKATNELGEVSTAAFITVEVSEEKSNIEVIILVCTGLTATLFWLLLTLIIRKLQKPNVSEIKTGYLSIIMDPEEMPLDQQCDRLPYDDSKWEFPRDRLQLGKILGHGAFGKVMEACAFGIDRASTCKTVAVKMLKDCATSSECKALMSELKILIHIGHHLNVVNLLGACTKPGGPLMIIVEFCKYGNLANFLRGKRGDFIASKSQLNMEKKMKTIHDLDNDLTQLTKYRLQSMASTGSSTSSGFIEDKSYSESDEEEGSNHHLVGATSIHQVDTDDLYKCPLTLEDLICYSFQVAKGMEFLASRKCIHRDLAARNILLADNNVVKICDFGLARDIYNDPDYVWKGDARLPLKWMAPEAIFDKIYTTQSDVWSFGVLLWEIFSLGASPYPGVQIDEDFCHQLKQGTRMRSPEYSTAEIYQTMLDCWHSECTLRPNFSDLVKRLGDLLQANVQQDGKDYIPLSVTDAVANFTVLDPVQTTLKNDIILEDNIDPLKEPLIWSFDEVEVSKEQKEAVFEDSEGDYVTTPQWDEVNSQKCLEIHSWTHGIMTLPLKGISKSKESLLMETELDLVKYNLASELEEEEQMEDSALLPLDPTLECHSPPPDYNLVVHCSTLPM</sequence>